<dbReference type="PANTHER" id="PTHR43774:SF1">
    <property type="entry name" value="PEPTIDE METHIONINE SULFOXIDE REDUCTASE MSRA 2"/>
    <property type="match status" value="1"/>
</dbReference>
<dbReference type="NCBIfam" id="TIGR00401">
    <property type="entry name" value="msrA"/>
    <property type="match status" value="1"/>
</dbReference>
<dbReference type="GO" id="GO:0033744">
    <property type="term" value="F:L-methionine:thioredoxin-disulfide S-oxidoreductase activity"/>
    <property type="evidence" value="ECO:0007669"/>
    <property type="project" value="RHEA"/>
</dbReference>
<evidence type="ECO:0000256" key="3">
    <source>
        <dbReference type="ARBA" id="ARBA00048782"/>
    </source>
</evidence>
<comment type="catalytic activity">
    <reaction evidence="3 4">
        <text>[thioredoxin]-disulfide + L-methionine + H2O = L-methionine (S)-S-oxide + [thioredoxin]-dithiol</text>
        <dbReference type="Rhea" id="RHEA:19993"/>
        <dbReference type="Rhea" id="RHEA-COMP:10698"/>
        <dbReference type="Rhea" id="RHEA-COMP:10700"/>
        <dbReference type="ChEBI" id="CHEBI:15377"/>
        <dbReference type="ChEBI" id="CHEBI:29950"/>
        <dbReference type="ChEBI" id="CHEBI:50058"/>
        <dbReference type="ChEBI" id="CHEBI:57844"/>
        <dbReference type="ChEBI" id="CHEBI:58772"/>
        <dbReference type="EC" id="1.8.4.11"/>
    </reaction>
</comment>
<evidence type="ECO:0000313" key="7">
    <source>
        <dbReference type="Proteomes" id="UP000323930"/>
    </source>
</evidence>
<evidence type="ECO:0000256" key="1">
    <source>
        <dbReference type="ARBA" id="ARBA00023002"/>
    </source>
</evidence>
<comment type="catalytic activity">
    <reaction evidence="2 4">
        <text>L-methionyl-[protein] + [thioredoxin]-disulfide + H2O = L-methionyl-(S)-S-oxide-[protein] + [thioredoxin]-dithiol</text>
        <dbReference type="Rhea" id="RHEA:14217"/>
        <dbReference type="Rhea" id="RHEA-COMP:10698"/>
        <dbReference type="Rhea" id="RHEA-COMP:10700"/>
        <dbReference type="Rhea" id="RHEA-COMP:12313"/>
        <dbReference type="Rhea" id="RHEA-COMP:12315"/>
        <dbReference type="ChEBI" id="CHEBI:15377"/>
        <dbReference type="ChEBI" id="CHEBI:16044"/>
        <dbReference type="ChEBI" id="CHEBI:29950"/>
        <dbReference type="ChEBI" id="CHEBI:44120"/>
        <dbReference type="ChEBI" id="CHEBI:50058"/>
        <dbReference type="EC" id="1.8.4.11"/>
    </reaction>
</comment>
<gene>
    <name evidence="4 6" type="primary">msrA</name>
    <name evidence="6" type="ORF">FUA24_21735</name>
</gene>
<dbReference type="OrthoDB" id="4174719at2"/>
<dbReference type="InterPro" id="IPR002569">
    <property type="entry name" value="Met_Sox_Rdtase_MsrA_dom"/>
</dbReference>
<evidence type="ECO:0000313" key="6">
    <source>
        <dbReference type="EMBL" id="TYA69915.1"/>
    </source>
</evidence>
<evidence type="ECO:0000256" key="4">
    <source>
        <dbReference type="HAMAP-Rule" id="MF_01401"/>
    </source>
</evidence>
<dbReference type="AlphaFoldDB" id="A0A5D0HF23"/>
<dbReference type="InterPro" id="IPR036509">
    <property type="entry name" value="Met_Sox_Rdtase_MsrA_sf"/>
</dbReference>
<dbReference type="HAMAP" id="MF_01401">
    <property type="entry name" value="MsrA"/>
    <property type="match status" value="1"/>
</dbReference>
<keyword evidence="7" id="KW-1185">Reference proteome</keyword>
<dbReference type="SUPFAM" id="SSF55068">
    <property type="entry name" value="Peptide methionine sulfoxide reductase"/>
    <property type="match status" value="1"/>
</dbReference>
<dbReference type="EC" id="1.8.4.11" evidence="4"/>
<dbReference type="Pfam" id="PF01625">
    <property type="entry name" value="PMSR"/>
    <property type="match status" value="1"/>
</dbReference>
<dbReference type="EMBL" id="VSDQ01000729">
    <property type="protein sequence ID" value="TYA69915.1"/>
    <property type="molecule type" value="Genomic_DNA"/>
</dbReference>
<dbReference type="GO" id="GO:0008113">
    <property type="term" value="F:peptide-methionine (S)-S-oxide reductase activity"/>
    <property type="evidence" value="ECO:0007669"/>
    <property type="project" value="UniProtKB-UniRule"/>
</dbReference>
<dbReference type="RefSeq" id="WP_148545187.1">
    <property type="nucleotide sequence ID" value="NZ_VSDQ01000729.1"/>
</dbReference>
<proteinExistence type="inferred from homology"/>
<sequence length="178" mass="20088">MDNKLQLATFGGGCFWCTEAMFRELNGVEKVVSGYTGGNAPGKPTYKEVCSGLTGHAEVVQITFDENLISYEELLTIFMTTHDPTTLNRQGADVGTQYRSAIFYHNDAQKQIAETVIEGLASYFEDPIVTEITQIEVFHDAEDYHQDYYRNNTEQGYCNAVISPKLAKFRKLYAEKLK</sequence>
<reference evidence="6 7" key="1">
    <citation type="submission" date="2019-08" db="EMBL/GenBank/DDBJ databases">
        <title>Seonamhaeicola sediminis sp. nov., isolated from marine sediment.</title>
        <authorList>
            <person name="Cao W.R."/>
        </authorList>
    </citation>
    <scope>NUCLEOTIDE SEQUENCE [LARGE SCALE GENOMIC DNA]</scope>
    <source>
        <strain evidence="6 7">B011</strain>
    </source>
</reference>
<protein>
    <recommendedName>
        <fullName evidence="4">Peptide methionine sulfoxide reductase MsrA</fullName>
        <shortName evidence="4">Protein-methionine-S-oxide reductase</shortName>
        <ecNumber evidence="4">1.8.4.11</ecNumber>
    </recommendedName>
    <alternativeName>
        <fullName evidence="4">Peptide-methionine (S)-S-oxide reductase</fullName>
        <shortName evidence="4">Peptide Met(O) reductase</shortName>
    </alternativeName>
</protein>
<name>A0A5D0HF23_9FLAO</name>
<feature type="domain" description="Peptide methionine sulphoxide reductase MsrA" evidence="5">
    <location>
        <begin position="8"/>
        <end position="159"/>
    </location>
</feature>
<dbReference type="PANTHER" id="PTHR43774">
    <property type="entry name" value="PEPTIDE METHIONINE SULFOXIDE REDUCTASE"/>
    <property type="match status" value="1"/>
</dbReference>
<comment type="similarity">
    <text evidence="4">Belongs to the MsrA Met sulfoxide reductase family.</text>
</comment>
<comment type="caution">
    <text evidence="6">The sequence shown here is derived from an EMBL/GenBank/DDBJ whole genome shotgun (WGS) entry which is preliminary data.</text>
</comment>
<dbReference type="Gene3D" id="3.30.1060.10">
    <property type="entry name" value="Peptide methionine sulphoxide reductase MsrA"/>
    <property type="match status" value="1"/>
</dbReference>
<evidence type="ECO:0000259" key="5">
    <source>
        <dbReference type="Pfam" id="PF01625"/>
    </source>
</evidence>
<keyword evidence="1 4" id="KW-0560">Oxidoreductase</keyword>
<organism evidence="6 7">
    <name type="scientific">Seonamhaeicola marinus</name>
    <dbReference type="NCBI Taxonomy" id="1912246"/>
    <lineage>
        <taxon>Bacteria</taxon>
        <taxon>Pseudomonadati</taxon>
        <taxon>Bacteroidota</taxon>
        <taxon>Flavobacteriia</taxon>
        <taxon>Flavobacteriales</taxon>
        <taxon>Flavobacteriaceae</taxon>
    </lineage>
</organism>
<accession>A0A5D0HF23</accession>
<dbReference type="Proteomes" id="UP000323930">
    <property type="component" value="Unassembled WGS sequence"/>
</dbReference>
<feature type="active site" evidence="4">
    <location>
        <position position="14"/>
    </location>
</feature>
<comment type="function">
    <text evidence="4">Has an important function as a repair enzyme for proteins that have been inactivated by oxidation. Catalyzes the reversible oxidation-reduction of methionine sulfoxide in proteins to methionine.</text>
</comment>
<evidence type="ECO:0000256" key="2">
    <source>
        <dbReference type="ARBA" id="ARBA00047806"/>
    </source>
</evidence>